<evidence type="ECO:0000256" key="6">
    <source>
        <dbReference type="ARBA" id="ARBA00023186"/>
    </source>
</evidence>
<dbReference type="SUPFAM" id="SSF55008">
    <property type="entry name" value="HMA, heavy metal-associated domain"/>
    <property type="match status" value="1"/>
</dbReference>
<dbReference type="NCBIfam" id="TIGR00003">
    <property type="entry name" value="copper ion binding protein"/>
    <property type="match status" value="1"/>
</dbReference>
<feature type="domain" description="HMA" evidence="7">
    <location>
        <begin position="2"/>
        <end position="68"/>
    </location>
</feature>
<dbReference type="PROSITE" id="PS50846">
    <property type="entry name" value="HMA_2"/>
    <property type="match status" value="1"/>
</dbReference>
<dbReference type="InterPro" id="IPR006122">
    <property type="entry name" value="HMA_Cu_ion-bd"/>
</dbReference>
<dbReference type="InterPro" id="IPR036163">
    <property type="entry name" value="HMA_dom_sf"/>
</dbReference>
<dbReference type="GO" id="GO:0005507">
    <property type="term" value="F:copper ion binding"/>
    <property type="evidence" value="ECO:0007669"/>
    <property type="project" value="InterPro"/>
</dbReference>
<evidence type="ECO:0000256" key="1">
    <source>
        <dbReference type="ARBA" id="ARBA00004496"/>
    </source>
</evidence>
<evidence type="ECO:0000256" key="4">
    <source>
        <dbReference type="ARBA" id="ARBA00022723"/>
    </source>
</evidence>
<keyword evidence="9" id="KW-1185">Reference proteome</keyword>
<organism evidence="8 9">
    <name type="scientific">Aquibacillus halophilus</name>
    <dbReference type="NCBI Taxonomy" id="930132"/>
    <lineage>
        <taxon>Bacteria</taxon>
        <taxon>Bacillati</taxon>
        <taxon>Bacillota</taxon>
        <taxon>Bacilli</taxon>
        <taxon>Bacillales</taxon>
        <taxon>Bacillaceae</taxon>
        <taxon>Aquibacillus</taxon>
    </lineage>
</organism>
<dbReference type="PANTHER" id="PTHR46594:SF4">
    <property type="entry name" value="P-TYPE CATION-TRANSPORTING ATPASE"/>
    <property type="match status" value="1"/>
</dbReference>
<protein>
    <recommendedName>
        <fullName evidence="2">Copper chaperone CopZ</fullName>
    </recommendedName>
</protein>
<evidence type="ECO:0000313" key="8">
    <source>
        <dbReference type="EMBL" id="MRH43212.1"/>
    </source>
</evidence>
<dbReference type="CDD" id="cd00371">
    <property type="entry name" value="HMA"/>
    <property type="match status" value="1"/>
</dbReference>
<dbReference type="Proteomes" id="UP000799092">
    <property type="component" value="Unassembled WGS sequence"/>
</dbReference>
<dbReference type="InterPro" id="IPR006121">
    <property type="entry name" value="HMA_dom"/>
</dbReference>
<accession>A0A6A8DPL6</accession>
<name>A0A6A8DPL6_9BACI</name>
<dbReference type="PANTHER" id="PTHR46594">
    <property type="entry name" value="P-TYPE CATION-TRANSPORTING ATPASE"/>
    <property type="match status" value="1"/>
</dbReference>
<sequence>MKTLTLNVKGMTCGHCKSAVNGALAELEGIDNVEVNLETGKVDVSFDETKVDETKMKEAIEEQGYDVA</sequence>
<dbReference type="GO" id="GO:0005737">
    <property type="term" value="C:cytoplasm"/>
    <property type="evidence" value="ECO:0007669"/>
    <property type="project" value="UniProtKB-SubCell"/>
</dbReference>
<keyword evidence="6" id="KW-0143">Chaperone</keyword>
<dbReference type="InterPro" id="IPR001802">
    <property type="entry name" value="MerP/CopZ"/>
</dbReference>
<evidence type="ECO:0000256" key="5">
    <source>
        <dbReference type="ARBA" id="ARBA00023008"/>
    </source>
</evidence>
<dbReference type="AlphaFoldDB" id="A0A6A8DPL6"/>
<dbReference type="Pfam" id="PF00403">
    <property type="entry name" value="HMA"/>
    <property type="match status" value="1"/>
</dbReference>
<proteinExistence type="predicted"/>
<gene>
    <name evidence="8" type="primary">copZ</name>
    <name evidence="8" type="ORF">GH741_11025</name>
</gene>
<keyword evidence="3" id="KW-0963">Cytoplasm</keyword>
<dbReference type="OrthoDB" id="9813965at2"/>
<dbReference type="PROSITE" id="PS01047">
    <property type="entry name" value="HMA_1"/>
    <property type="match status" value="1"/>
</dbReference>
<evidence type="ECO:0000256" key="2">
    <source>
        <dbReference type="ARBA" id="ARBA00015313"/>
    </source>
</evidence>
<comment type="subcellular location">
    <subcellularLocation>
        <location evidence="1">Cytoplasm</location>
    </subcellularLocation>
</comment>
<comment type="caution">
    <text evidence="8">The sequence shown here is derived from an EMBL/GenBank/DDBJ whole genome shotgun (WGS) entry which is preliminary data.</text>
</comment>
<evidence type="ECO:0000313" key="9">
    <source>
        <dbReference type="Proteomes" id="UP000799092"/>
    </source>
</evidence>
<dbReference type="NCBIfam" id="NF033795">
    <property type="entry name" value="chaper_CopZ_Bs"/>
    <property type="match status" value="1"/>
</dbReference>
<evidence type="ECO:0000256" key="3">
    <source>
        <dbReference type="ARBA" id="ARBA00022490"/>
    </source>
</evidence>
<dbReference type="InterPro" id="IPR049740">
    <property type="entry name" value="CopZ"/>
</dbReference>
<keyword evidence="5" id="KW-0186">Copper</keyword>
<dbReference type="EMBL" id="WJNG01000007">
    <property type="protein sequence ID" value="MRH43212.1"/>
    <property type="molecule type" value="Genomic_DNA"/>
</dbReference>
<dbReference type="InterPro" id="IPR017969">
    <property type="entry name" value="Heavy-metal-associated_CS"/>
</dbReference>
<evidence type="ECO:0000259" key="7">
    <source>
        <dbReference type="PROSITE" id="PS50846"/>
    </source>
</evidence>
<reference evidence="8" key="1">
    <citation type="submission" date="2019-11" db="EMBL/GenBank/DDBJ databases">
        <authorList>
            <person name="Li J."/>
        </authorList>
    </citation>
    <scope>NUCLEOTIDE SEQUENCE</scope>
    <source>
        <strain evidence="8">B6B</strain>
    </source>
</reference>
<dbReference type="RefSeq" id="WP_153736826.1">
    <property type="nucleotide sequence ID" value="NZ_WJNG01000007.1"/>
</dbReference>
<dbReference type="PRINTS" id="PR00946">
    <property type="entry name" value="HGSCAVENGER"/>
</dbReference>
<dbReference type="FunFam" id="3.30.70.100:FF:000005">
    <property type="entry name" value="Copper-exporting P-type ATPase A"/>
    <property type="match status" value="1"/>
</dbReference>
<keyword evidence="4" id="KW-0479">Metal-binding</keyword>
<dbReference type="Gene3D" id="3.30.70.100">
    <property type="match status" value="1"/>
</dbReference>